<dbReference type="PANTHER" id="PTHR31424:SF3">
    <property type="entry name" value="RING-TYPE DOMAIN-CONTAINING PROTEIN"/>
    <property type="match status" value="1"/>
</dbReference>
<proteinExistence type="predicted"/>
<dbReference type="Proteomes" id="UP001152795">
    <property type="component" value="Unassembled WGS sequence"/>
</dbReference>
<evidence type="ECO:0000313" key="1">
    <source>
        <dbReference type="EMBL" id="CAB4016785.1"/>
    </source>
</evidence>
<keyword evidence="2" id="KW-1185">Reference proteome</keyword>
<dbReference type="AlphaFoldDB" id="A0A7D9IZ00"/>
<name>A0A7D9IZ00_PARCT</name>
<gene>
    <name evidence="1" type="ORF">PACLA_8A038760</name>
</gene>
<accession>A0A7D9IZ00</accession>
<sequence length="518" mass="59742">MSDVLPKEILKALEFDRFKNRFRVDTDHCLTYVCRQSVSNKNIILTAHLPYDCVRVWCRAQQAALAKQIPCSFIQIFNTFLYERTGFKVRNDSQLFETRLRTATNIIKAKFVGKNGAAFRKLCQNELSLALQMEDLVMLSEVDAQLSEQKLINKDLQKEKDILQERYESLVKDLEENQEAERMAKTKVGDEIQELKEQNQNLQNYIEGLGQDLDFSNSGGKLSAVGGRQQRRKITELKTKVEKALWFAKTIGLDLQSAIFKDEHGENHTLIYSENVRRSYKDLTEADQQKVKNVLFILDKFCIGDEAYHELSMINQNIIDINDPQLKLHIKLSGDGAKMTRLTNFVVISFAVLNNQKDVMSSKGHHTVAIIKGQESYELLEKSCSKIFKQINILVKNKTVTVNGTNIPVEMYLRGDYKFLLLILGMKSATSDYACIWCLIHKLQRYDMSKPEDFYWGDLARTLSNLKEWATRNKFSCQHQPLIDIELENVVLDKLHLMLRVVGKQHLQISNLFFGAYS</sequence>
<dbReference type="OrthoDB" id="5986176at2759"/>
<dbReference type="EMBL" id="CACRXK020009256">
    <property type="protein sequence ID" value="CAB4016785.1"/>
    <property type="molecule type" value="Genomic_DNA"/>
</dbReference>
<protein>
    <submittedName>
        <fullName evidence="1">Uncharacterized protein</fullName>
    </submittedName>
</protein>
<evidence type="ECO:0000313" key="2">
    <source>
        <dbReference type="Proteomes" id="UP001152795"/>
    </source>
</evidence>
<dbReference type="PANTHER" id="PTHR31424">
    <property type="entry name" value="PROTEIN CBG23806"/>
    <property type="match status" value="1"/>
</dbReference>
<reference evidence="1" key="1">
    <citation type="submission" date="2020-04" db="EMBL/GenBank/DDBJ databases">
        <authorList>
            <person name="Alioto T."/>
            <person name="Alioto T."/>
            <person name="Gomez Garrido J."/>
        </authorList>
    </citation>
    <scope>NUCLEOTIDE SEQUENCE</scope>
    <source>
        <strain evidence="1">A484AB</strain>
    </source>
</reference>
<comment type="caution">
    <text evidence="1">The sequence shown here is derived from an EMBL/GenBank/DDBJ whole genome shotgun (WGS) entry which is preliminary data.</text>
</comment>
<organism evidence="1 2">
    <name type="scientific">Paramuricea clavata</name>
    <name type="common">Red gorgonian</name>
    <name type="synonym">Violescent sea-whip</name>
    <dbReference type="NCBI Taxonomy" id="317549"/>
    <lineage>
        <taxon>Eukaryota</taxon>
        <taxon>Metazoa</taxon>
        <taxon>Cnidaria</taxon>
        <taxon>Anthozoa</taxon>
        <taxon>Octocorallia</taxon>
        <taxon>Malacalcyonacea</taxon>
        <taxon>Plexauridae</taxon>
        <taxon>Paramuricea</taxon>
    </lineage>
</organism>